<dbReference type="GO" id="GO:0003677">
    <property type="term" value="F:DNA binding"/>
    <property type="evidence" value="ECO:0007669"/>
    <property type="project" value="UniProtKB-KW"/>
</dbReference>
<keyword evidence="4" id="KW-0853">WD repeat</keyword>
<evidence type="ECO:0000256" key="6">
    <source>
        <dbReference type="ARBA" id="ARBA00022763"/>
    </source>
</evidence>
<keyword evidence="5" id="KW-0677">Repeat</keyword>
<keyword evidence="6" id="KW-0227">DNA damage</keyword>
<dbReference type="Proteomes" id="UP000077521">
    <property type="component" value="Unassembled WGS sequence"/>
</dbReference>
<comment type="similarity">
    <text evidence="1">Belongs to the WD repeat DDB2/WDR76 family.</text>
</comment>
<evidence type="ECO:0000256" key="4">
    <source>
        <dbReference type="ARBA" id="ARBA00022574"/>
    </source>
</evidence>
<reference evidence="9" key="1">
    <citation type="submission" date="2016-04" db="EMBL/GenBank/DDBJ databases">
        <authorList>
            <person name="Nguyen H.D."/>
            <person name="Samba Siva P."/>
            <person name="Cullis J."/>
            <person name="Levesque C.A."/>
            <person name="Hambleton S."/>
        </authorList>
    </citation>
    <scope>NUCLEOTIDE SEQUENCE</scope>
    <source>
        <strain evidence="9">DAOMC 236416</strain>
    </source>
</reference>
<dbReference type="GO" id="GO:2000001">
    <property type="term" value="P:regulation of DNA damage checkpoint"/>
    <property type="evidence" value="ECO:0007669"/>
    <property type="project" value="TreeGrafter"/>
</dbReference>
<keyword evidence="7" id="KW-0238">DNA-binding</keyword>
<comment type="caution">
    <text evidence="9">The sequence shown here is derived from an EMBL/GenBank/DDBJ whole genome shotgun (WGS) entry which is preliminary data.</text>
</comment>
<evidence type="ECO:0000256" key="1">
    <source>
        <dbReference type="ARBA" id="ARBA00005434"/>
    </source>
</evidence>
<sequence length="726" mass="78793">MPELSSYEQQRLENIRRNEELMRELNLLNGASTLAIDPETTRRAVAVAASSSSSSTKRAAKPKITPAEAQARKELAEQRKKDRENARPTRVQPPRRSSARLAGIEADSEALKRKYDEVAETERAEREAAKKARHEDRDLQRLTGGGLSEEEVLALRSAFTGLGGGLASSTNEDEGDDDTKRTPRSSGRTPGAKGKGKAESSFELAELKEELNKMELRAVAKVVRARIYSMAFHPTLDKDLIFAGDKEGAIGIWEPWAATDDIATDAGDDADGVDSSKASGKSWSLQAHGKDSVTCLKFDPVDAQSVYSSSYDSTIRQLSLSGGGGTSNGASTQSDVLHSTEIWAGNQDVLLSIFDVLAPQTHPDVFTHTPAPGLDERSIWIADHRGGLIHVDVRERPRIGGAETSSSSGKGGGRGARAGHQGSSSSATSRRWQIHEKKIGGLAVNPLFPYAIATAGLDQHVRLFDVRALEALPVTMDAPYNATAVDQETLQMVQGSAMRASCRARLACTSVDWSPRGDQLAAVSYDDVVKVWDVNGPGLRAGFDDDDSTENGSAVTPSKATSNGGRKSQRVKKEEGEGGQQSMFRYFKQEPKTEELGSLSPSQVDQKKKKAPSFPSSSTLLSRLGSHNVLEKPTHTLPHNNQTGKWLTMFRVRWCANPSVDPHFTMGSMHRHAEIWSGRTGELLRSLYDEEWVTAVPAVTAMHPRRVGRLVAGNASGKCHLWCPPE</sequence>
<feature type="region of interest" description="Disordered" evidence="8">
    <location>
        <begin position="540"/>
        <end position="582"/>
    </location>
</feature>
<gene>
    <name evidence="9" type="ORF">A4X13_0g2604</name>
</gene>
<feature type="region of interest" description="Disordered" evidence="8">
    <location>
        <begin position="163"/>
        <end position="200"/>
    </location>
</feature>
<evidence type="ECO:0000256" key="8">
    <source>
        <dbReference type="SAM" id="MobiDB-lite"/>
    </source>
</evidence>
<protein>
    <recommendedName>
        <fullName evidence="3">DNA damage-binding protein CMR1</fullName>
    </recommendedName>
    <alternativeName>
        <fullName evidence="2">DNA damage-binding protein cmr1</fullName>
    </alternativeName>
</protein>
<dbReference type="InterPro" id="IPR019775">
    <property type="entry name" value="WD40_repeat_CS"/>
</dbReference>
<proteinExistence type="inferred from homology"/>
<name>A0A177TX82_9BASI</name>
<dbReference type="InterPro" id="IPR001680">
    <property type="entry name" value="WD40_rpt"/>
</dbReference>
<dbReference type="PANTHER" id="PTHR14773:SF0">
    <property type="entry name" value="WD REPEAT-CONTAINING PROTEIN 76"/>
    <property type="match status" value="1"/>
</dbReference>
<evidence type="ECO:0000256" key="2">
    <source>
        <dbReference type="ARBA" id="ARBA00020027"/>
    </source>
</evidence>
<dbReference type="GO" id="GO:0005634">
    <property type="term" value="C:nucleus"/>
    <property type="evidence" value="ECO:0007669"/>
    <property type="project" value="TreeGrafter"/>
</dbReference>
<feature type="compositionally biased region" description="Low complexity" evidence="8">
    <location>
        <begin position="47"/>
        <end position="57"/>
    </location>
</feature>
<feature type="compositionally biased region" description="Basic and acidic residues" evidence="8">
    <location>
        <begin position="70"/>
        <end position="87"/>
    </location>
</feature>
<dbReference type="InterPro" id="IPR015943">
    <property type="entry name" value="WD40/YVTN_repeat-like_dom_sf"/>
</dbReference>
<dbReference type="PROSITE" id="PS00678">
    <property type="entry name" value="WD_REPEATS_1"/>
    <property type="match status" value="1"/>
</dbReference>
<feature type="region of interest" description="Disordered" evidence="8">
    <location>
        <begin position="594"/>
        <end position="621"/>
    </location>
</feature>
<dbReference type="SMART" id="SM00320">
    <property type="entry name" value="WD40"/>
    <property type="match status" value="5"/>
</dbReference>
<dbReference type="AlphaFoldDB" id="A0A177TX82"/>
<organism evidence="9 10">
    <name type="scientific">Tilletia indica</name>
    <dbReference type="NCBI Taxonomy" id="43049"/>
    <lineage>
        <taxon>Eukaryota</taxon>
        <taxon>Fungi</taxon>
        <taxon>Dikarya</taxon>
        <taxon>Basidiomycota</taxon>
        <taxon>Ustilaginomycotina</taxon>
        <taxon>Exobasidiomycetes</taxon>
        <taxon>Tilletiales</taxon>
        <taxon>Tilletiaceae</taxon>
        <taxon>Tilletia</taxon>
    </lineage>
</organism>
<feature type="compositionally biased region" description="Basic and acidic residues" evidence="8">
    <location>
        <begin position="109"/>
        <end position="140"/>
    </location>
</feature>
<dbReference type="GO" id="GO:0006974">
    <property type="term" value="P:DNA damage response"/>
    <property type="evidence" value="ECO:0007669"/>
    <property type="project" value="UniProtKB-KW"/>
</dbReference>
<dbReference type="Gene3D" id="2.130.10.10">
    <property type="entry name" value="YVTN repeat-like/Quinoprotein amine dehydrogenase"/>
    <property type="match status" value="3"/>
</dbReference>
<evidence type="ECO:0000313" key="10">
    <source>
        <dbReference type="Proteomes" id="UP000077521"/>
    </source>
</evidence>
<evidence type="ECO:0000256" key="3">
    <source>
        <dbReference type="ARBA" id="ARBA00021132"/>
    </source>
</evidence>
<reference evidence="9" key="2">
    <citation type="journal article" date="2019" name="IMA Fungus">
        <title>Genome sequencing and comparison of five Tilletia species to identify candidate genes for the detection of regulated species infecting wheat.</title>
        <authorList>
            <person name="Nguyen H.D.T."/>
            <person name="Sultana T."/>
            <person name="Kesanakurti P."/>
            <person name="Hambleton S."/>
        </authorList>
    </citation>
    <scope>NUCLEOTIDE SEQUENCE</scope>
    <source>
        <strain evidence="9">DAOMC 236416</strain>
    </source>
</reference>
<feature type="region of interest" description="Disordered" evidence="8">
    <location>
        <begin position="393"/>
        <end position="430"/>
    </location>
</feature>
<dbReference type="PANTHER" id="PTHR14773">
    <property type="entry name" value="WD REPEAT-CONTAINING PROTEIN 76"/>
    <property type="match status" value="1"/>
</dbReference>
<feature type="region of interest" description="Disordered" evidence="8">
    <location>
        <begin position="47"/>
        <end position="144"/>
    </location>
</feature>
<accession>A0A177TX82</accession>
<feature type="compositionally biased region" description="Low complexity" evidence="8">
    <location>
        <begin position="418"/>
        <end position="427"/>
    </location>
</feature>
<dbReference type="Pfam" id="PF00400">
    <property type="entry name" value="WD40"/>
    <property type="match status" value="2"/>
</dbReference>
<dbReference type="InterPro" id="IPR050853">
    <property type="entry name" value="WD_repeat_DNA-damage-binding"/>
</dbReference>
<evidence type="ECO:0000313" key="9">
    <source>
        <dbReference type="EMBL" id="KAE8257073.1"/>
    </source>
</evidence>
<evidence type="ECO:0000256" key="5">
    <source>
        <dbReference type="ARBA" id="ARBA00022737"/>
    </source>
</evidence>
<feature type="compositionally biased region" description="Polar residues" evidence="8">
    <location>
        <begin position="550"/>
        <end position="566"/>
    </location>
</feature>
<dbReference type="PROSITE" id="PS50082">
    <property type="entry name" value="WD_REPEATS_2"/>
    <property type="match status" value="1"/>
</dbReference>
<dbReference type="InterPro" id="IPR036322">
    <property type="entry name" value="WD40_repeat_dom_sf"/>
</dbReference>
<evidence type="ECO:0000256" key="7">
    <source>
        <dbReference type="ARBA" id="ARBA00023125"/>
    </source>
</evidence>
<dbReference type="SUPFAM" id="SSF50978">
    <property type="entry name" value="WD40 repeat-like"/>
    <property type="match status" value="1"/>
</dbReference>
<keyword evidence="10" id="KW-1185">Reference proteome</keyword>
<dbReference type="EMBL" id="LWDF02000127">
    <property type="protein sequence ID" value="KAE8257073.1"/>
    <property type="molecule type" value="Genomic_DNA"/>
</dbReference>